<organism evidence="11">
    <name type="scientific">Candidatus Kentrum sp. FM</name>
    <dbReference type="NCBI Taxonomy" id="2126340"/>
    <lineage>
        <taxon>Bacteria</taxon>
        <taxon>Pseudomonadati</taxon>
        <taxon>Pseudomonadota</taxon>
        <taxon>Gammaproteobacteria</taxon>
        <taxon>Candidatus Kentrum</taxon>
    </lineage>
</organism>
<keyword evidence="2 10" id="KW-0444">Lipid biosynthesis</keyword>
<evidence type="ECO:0000256" key="8">
    <source>
        <dbReference type="ARBA" id="ARBA00023209"/>
    </source>
</evidence>
<sequence length="200" mass="20840">MTTLFIVLGIIGAYLVGSISSAVVVCHLMGLPDPRTSGSRNPGTTNVLRLGGKRAAIITLLGDVLKGFVPVFIAHFLIDSPVVLAAAGLAAFFGHVFPVLFRFQGGKGVATAFGAIVGISWPAALAILATWLSVAVIFRYSSLAALVAALLAPVCMAYLVSEAVYVGAVSLIALVIIWRHRANIRNLLAGTETKIGQKSL</sequence>
<evidence type="ECO:0000256" key="10">
    <source>
        <dbReference type="HAMAP-Rule" id="MF_01043"/>
    </source>
</evidence>
<evidence type="ECO:0000256" key="9">
    <source>
        <dbReference type="ARBA" id="ARBA00023264"/>
    </source>
</evidence>
<evidence type="ECO:0000256" key="1">
    <source>
        <dbReference type="ARBA" id="ARBA00022475"/>
    </source>
</evidence>
<comment type="subunit">
    <text evidence="10">Probably interacts with PlsX.</text>
</comment>
<dbReference type="PANTHER" id="PTHR30309">
    <property type="entry name" value="INNER MEMBRANE PROTEIN YGIH"/>
    <property type="match status" value="1"/>
</dbReference>
<keyword evidence="4 10" id="KW-0812">Transmembrane</keyword>
<comment type="catalytic activity">
    <reaction evidence="10">
        <text>an acyl phosphate + sn-glycerol 3-phosphate = a 1-acyl-sn-glycero-3-phosphate + phosphate</text>
        <dbReference type="Rhea" id="RHEA:34075"/>
        <dbReference type="ChEBI" id="CHEBI:43474"/>
        <dbReference type="ChEBI" id="CHEBI:57597"/>
        <dbReference type="ChEBI" id="CHEBI:57970"/>
        <dbReference type="ChEBI" id="CHEBI:59918"/>
        <dbReference type="EC" id="2.3.1.275"/>
    </reaction>
</comment>
<keyword evidence="1 10" id="KW-1003">Cell membrane</keyword>
<dbReference type="EMBL" id="CAADFL010000531">
    <property type="protein sequence ID" value="VFK18218.1"/>
    <property type="molecule type" value="Genomic_DNA"/>
</dbReference>
<keyword evidence="9 10" id="KW-1208">Phospholipid metabolism</keyword>
<comment type="subcellular location">
    <subcellularLocation>
        <location evidence="10">Cell membrane</location>
        <topology evidence="10">Multi-pass membrane protein</topology>
    </subcellularLocation>
</comment>
<evidence type="ECO:0000256" key="6">
    <source>
        <dbReference type="ARBA" id="ARBA00023098"/>
    </source>
</evidence>
<evidence type="ECO:0000256" key="5">
    <source>
        <dbReference type="ARBA" id="ARBA00022989"/>
    </source>
</evidence>
<evidence type="ECO:0000256" key="2">
    <source>
        <dbReference type="ARBA" id="ARBA00022516"/>
    </source>
</evidence>
<dbReference type="HAMAP" id="MF_01043">
    <property type="entry name" value="PlsY"/>
    <property type="match status" value="1"/>
</dbReference>
<protein>
    <recommendedName>
        <fullName evidence="10">Glycerol-3-phosphate acyltransferase</fullName>
    </recommendedName>
    <alternativeName>
        <fullName evidence="10">Acyl-PO4 G3P acyltransferase</fullName>
    </alternativeName>
    <alternativeName>
        <fullName evidence="10">Acyl-phosphate--glycerol-3-phosphate acyltransferase</fullName>
    </alternativeName>
    <alternativeName>
        <fullName evidence="10">G3P acyltransferase</fullName>
        <shortName evidence="10">GPAT</shortName>
        <ecNumber evidence="10">2.3.1.275</ecNumber>
    </alternativeName>
    <alternativeName>
        <fullName evidence="10">Lysophosphatidic acid synthase</fullName>
        <shortName evidence="10">LPA synthase</shortName>
    </alternativeName>
</protein>
<keyword evidence="8 10" id="KW-0594">Phospholipid biosynthesis</keyword>
<keyword evidence="5 10" id="KW-1133">Transmembrane helix</keyword>
<evidence type="ECO:0000313" key="12">
    <source>
        <dbReference type="EMBL" id="VFJ49643.1"/>
    </source>
</evidence>
<dbReference type="GO" id="GO:0005886">
    <property type="term" value="C:plasma membrane"/>
    <property type="evidence" value="ECO:0007669"/>
    <property type="project" value="UniProtKB-SubCell"/>
</dbReference>
<comment type="pathway">
    <text evidence="10">Lipid metabolism; phospholipid metabolism.</text>
</comment>
<comment type="similarity">
    <text evidence="10">Belongs to the PlsY family.</text>
</comment>
<dbReference type="AlphaFoldDB" id="A0A450SB41"/>
<feature type="transmembrane region" description="Helical" evidence="10">
    <location>
        <begin position="82"/>
        <end position="101"/>
    </location>
</feature>
<dbReference type="EC" id="2.3.1.275" evidence="10"/>
<evidence type="ECO:0000256" key="3">
    <source>
        <dbReference type="ARBA" id="ARBA00022679"/>
    </source>
</evidence>
<feature type="transmembrane region" description="Helical" evidence="10">
    <location>
        <begin position="55"/>
        <end position="76"/>
    </location>
</feature>
<evidence type="ECO:0000313" key="11">
    <source>
        <dbReference type="EMBL" id="VFJ49426.1"/>
    </source>
</evidence>
<comment type="function">
    <text evidence="10">Catalyzes the transfer of an acyl group from acyl-phosphate (acyl-PO(4)) to glycerol-3-phosphate (G3P) to form lysophosphatidic acid (LPA). This enzyme utilizes acyl-phosphate as fatty acyl donor, but not acyl-CoA or acyl-ACP.</text>
</comment>
<accession>A0A450SB41</accession>
<keyword evidence="3 10" id="KW-0808">Transferase</keyword>
<dbReference type="EMBL" id="CAADFA010000073">
    <property type="protein sequence ID" value="VFJ49643.1"/>
    <property type="molecule type" value="Genomic_DNA"/>
</dbReference>
<feature type="transmembrane region" description="Helical" evidence="10">
    <location>
        <begin position="113"/>
        <end position="138"/>
    </location>
</feature>
<dbReference type="UniPathway" id="UPA00085"/>
<feature type="transmembrane region" description="Helical" evidence="10">
    <location>
        <begin position="6"/>
        <end position="31"/>
    </location>
</feature>
<dbReference type="GO" id="GO:0043772">
    <property type="term" value="F:acyl-phosphate glycerol-3-phosphate acyltransferase activity"/>
    <property type="evidence" value="ECO:0007669"/>
    <property type="project" value="UniProtKB-UniRule"/>
</dbReference>
<evidence type="ECO:0000313" key="13">
    <source>
        <dbReference type="EMBL" id="VFK18218.1"/>
    </source>
</evidence>
<dbReference type="NCBIfam" id="TIGR00023">
    <property type="entry name" value="glycerol-3-phosphate 1-O-acyltransferase PlsY"/>
    <property type="match status" value="1"/>
</dbReference>
<name>A0A450SB41_9GAMM</name>
<proteinExistence type="inferred from homology"/>
<keyword evidence="6 10" id="KW-0443">Lipid metabolism</keyword>
<dbReference type="EMBL" id="CAADEZ010000071">
    <property type="protein sequence ID" value="VFJ49426.1"/>
    <property type="molecule type" value="Genomic_DNA"/>
</dbReference>
<reference evidence="11" key="1">
    <citation type="submission" date="2019-02" db="EMBL/GenBank/DDBJ databases">
        <authorList>
            <person name="Gruber-Vodicka R. H."/>
            <person name="Seah K. B. B."/>
        </authorList>
    </citation>
    <scope>NUCLEOTIDE SEQUENCE</scope>
    <source>
        <strain evidence="11">BECK_BZ163</strain>
        <strain evidence="13">BECK_BZ164</strain>
        <strain evidence="12">BECK_BZ165</strain>
    </source>
</reference>
<keyword evidence="7 10" id="KW-0472">Membrane</keyword>
<dbReference type="PANTHER" id="PTHR30309:SF0">
    <property type="entry name" value="GLYCEROL-3-PHOSPHATE ACYLTRANSFERASE-RELATED"/>
    <property type="match status" value="1"/>
</dbReference>
<keyword evidence="11" id="KW-0012">Acyltransferase</keyword>
<gene>
    <name evidence="10" type="primary">plsY</name>
    <name evidence="11" type="ORF">BECKFM1743A_GA0114220_100717</name>
    <name evidence="13" type="ORF">BECKFM1743B_GA0114221_105312</name>
    <name evidence="12" type="ORF">BECKFM1743C_GA0114222_100738</name>
</gene>
<dbReference type="Pfam" id="PF02660">
    <property type="entry name" value="G3P_acyltransf"/>
    <property type="match status" value="1"/>
</dbReference>
<dbReference type="InterPro" id="IPR003811">
    <property type="entry name" value="G3P_acylTferase_PlsY"/>
</dbReference>
<dbReference type="SMART" id="SM01207">
    <property type="entry name" value="G3P_acyltransf"/>
    <property type="match status" value="1"/>
</dbReference>
<feature type="transmembrane region" description="Helical" evidence="10">
    <location>
        <begin position="144"/>
        <end position="177"/>
    </location>
</feature>
<evidence type="ECO:0000256" key="7">
    <source>
        <dbReference type="ARBA" id="ARBA00023136"/>
    </source>
</evidence>
<evidence type="ECO:0000256" key="4">
    <source>
        <dbReference type="ARBA" id="ARBA00022692"/>
    </source>
</evidence>
<dbReference type="GO" id="GO:0008654">
    <property type="term" value="P:phospholipid biosynthetic process"/>
    <property type="evidence" value="ECO:0007669"/>
    <property type="project" value="UniProtKB-UniRule"/>
</dbReference>